<protein>
    <recommendedName>
        <fullName evidence="7">PDZ domain-containing protein</fullName>
    </recommendedName>
</protein>
<feature type="region of interest" description="Disordered" evidence="6">
    <location>
        <begin position="815"/>
        <end position="857"/>
    </location>
</feature>
<evidence type="ECO:0000256" key="1">
    <source>
        <dbReference type="ARBA" id="ARBA00004141"/>
    </source>
</evidence>
<comment type="caution">
    <text evidence="8">The sequence shown here is derived from an EMBL/GenBank/DDBJ whole genome shotgun (WGS) entry which is preliminary data.</text>
</comment>
<evidence type="ECO:0000256" key="4">
    <source>
        <dbReference type="ARBA" id="ARBA00022989"/>
    </source>
</evidence>
<feature type="region of interest" description="Disordered" evidence="6">
    <location>
        <begin position="563"/>
        <end position="599"/>
    </location>
</feature>
<reference evidence="8 9" key="1">
    <citation type="submission" date="2024-02" db="EMBL/GenBank/DDBJ databases">
        <authorList>
            <person name="Chen Y."/>
            <person name="Shah S."/>
            <person name="Dougan E. K."/>
            <person name="Thang M."/>
            <person name="Chan C."/>
        </authorList>
    </citation>
    <scope>NUCLEOTIDE SEQUENCE [LARGE SCALE GENOMIC DNA]</scope>
</reference>
<keyword evidence="2" id="KW-0813">Transport</keyword>
<keyword evidence="9" id="KW-1185">Reference proteome</keyword>
<feature type="domain" description="PDZ" evidence="7">
    <location>
        <begin position="1717"/>
        <end position="1802"/>
    </location>
</feature>
<evidence type="ECO:0000313" key="8">
    <source>
        <dbReference type="EMBL" id="CAK9055347.1"/>
    </source>
</evidence>
<feature type="region of interest" description="Disordered" evidence="6">
    <location>
        <begin position="430"/>
        <end position="456"/>
    </location>
</feature>
<dbReference type="SUPFAM" id="SSF103473">
    <property type="entry name" value="MFS general substrate transporter"/>
    <property type="match status" value="1"/>
</dbReference>
<dbReference type="PANTHER" id="PTHR23504">
    <property type="entry name" value="MAJOR FACILITATOR SUPERFAMILY DOMAIN-CONTAINING PROTEIN 10"/>
    <property type="match status" value="1"/>
</dbReference>
<dbReference type="Proteomes" id="UP001642484">
    <property type="component" value="Unassembled WGS sequence"/>
</dbReference>
<dbReference type="Gene3D" id="1.20.1250.20">
    <property type="entry name" value="MFS general substrate transporter like domains"/>
    <property type="match status" value="1"/>
</dbReference>
<feature type="region of interest" description="Disordered" evidence="6">
    <location>
        <begin position="342"/>
        <end position="371"/>
    </location>
</feature>
<evidence type="ECO:0000256" key="2">
    <source>
        <dbReference type="ARBA" id="ARBA00022448"/>
    </source>
</evidence>
<evidence type="ECO:0000256" key="5">
    <source>
        <dbReference type="ARBA" id="ARBA00023136"/>
    </source>
</evidence>
<dbReference type="InterPro" id="IPR011701">
    <property type="entry name" value="MFS"/>
</dbReference>
<evidence type="ECO:0000256" key="3">
    <source>
        <dbReference type="ARBA" id="ARBA00022692"/>
    </source>
</evidence>
<dbReference type="PROSITE" id="PS50106">
    <property type="entry name" value="PDZ"/>
    <property type="match status" value="1"/>
</dbReference>
<feature type="region of interest" description="Disordered" evidence="6">
    <location>
        <begin position="670"/>
        <end position="694"/>
    </location>
</feature>
<name>A0ABP0MV16_9DINO</name>
<evidence type="ECO:0000256" key="6">
    <source>
        <dbReference type="SAM" id="MobiDB-lite"/>
    </source>
</evidence>
<comment type="subcellular location">
    <subcellularLocation>
        <location evidence="1">Membrane</location>
        <topology evidence="1">Multi-pass membrane protein</topology>
    </subcellularLocation>
</comment>
<evidence type="ECO:0000259" key="7">
    <source>
        <dbReference type="PROSITE" id="PS50106"/>
    </source>
</evidence>
<dbReference type="Pfam" id="PF07690">
    <property type="entry name" value="MFS_1"/>
    <property type="match status" value="1"/>
</dbReference>
<keyword evidence="3" id="KW-0812">Transmembrane</keyword>
<accession>A0ABP0MV16</accession>
<keyword evidence="4" id="KW-1133">Transmembrane helix</keyword>
<keyword evidence="5" id="KW-0472">Membrane</keyword>
<sequence>MLHSMALPAQLPDDVERMEEDSSPGSLDGVEDSVDSLDILEREQVVASMIWYSFERSFVTAAIEVSTIMLLEVSYGWPSERCGLVFTVVSSTSLLLTWLSSMVMSRNSVPESTVFMVCKLTSLVGVIFLFDFGIGPAGLLLADSLVYGCASVSNGIAQGWGSKDLTGTGRVACFELESWLRQHMYPGNARMLLKDLGRKGSLGMSQLRFLAPSFVRAGQCGRPSGATAASLLRRLWGQSDLRARRYQPLEAQQAAIRCCRCICSFLNAAISVSLVDEPQDLHETASVAGTGRLGDQGLGTFQSVLSSRSRGEREPSLAEIGGRSKLEAVKGDVDKRRSMMHYRPSSARVPSEKLTPRNLRGKSHQQRRDAELKRLSPMSLPILLSMAEWFGIRDHLAVQEMFQTARRDSGEAARGSPVRRLLEIGEPVEAGGGADWSHGTQDRLAPPPYVPPTASPSTTVAEAKEVEEQDSVALSATVRCLVATLDGATFVGCEFSKASGCPSNVDVFARDGYFAIDILAGDMLDLIFHDVTMHASPEAAAAVVLFSAKEADKAAFVPLAPLMPKDAGRDKDTDQEEPGGWKPPQVNDRGAGSLQPSGSAQQLLLSRPCASGVPQGEVGSDYCRPLIRSPSAPPVVYTTLRSVAGAPSTPLTLAAPPVTVAAPIVRQATERAGHRDRVAVGPTPKAPVPSTGSLRRLEPFWPEMPIVESDVPSERDNTPVVAMLQVDDLTDACERREDGRARPGRPATVRVSSTPCLTKAQSLPTTPVTLNSISPSGSASNSPRFFVSGSTPMNYRPPVTTVGPVMPLSGAVFGEKTRGASAGPGRVRNGSPEDRPKLHTDGPVRTPVRSTEPGSVVGNDPGGVGMFLSVPLLFAMHAWLDTIAKRENYGQEAREDARFIMGMLEGRWLASAEDAGEDAGGGGVNLLTGHIEDEEEQPEEPDRPVAVGHSASAANEVIDWGGGVGGSDGMGWKKELANCAEKAFFFLMRLMDAAQSTDVPNTWDLGALTGLGPEDVRSGEVDGHVAQQRKVIVIGLLLRWIVVASRLAWAKLRQLPGGYTLFFFGFMIFHWDLHALIHPSGGEIFGANHTAHESNVSSHEAPVLHVEVQLVSTTMAATAAQVMTMAPGFPFRGSPKLEGADLPEVPESGAGLPDGGEWAGAVPFAVPSAEGVAAFGAPNGDRGARLKLRPGPSVAPEAKGEEVRETARRWVRRAMDRTWRQDRSIGVLGERIREATVMPKALALNTRDSDDIARSSRFFSAKSSWALDQLAEQKRRRCLWLILGHQVAALLLSSLTLQARPELLKANAFAVERHLNWGSGLVALSDLLLSPPCDRGILGALSDRVGRRPLMISLPAITLPLKLLAAKFPTPRILQLDRVLGDSLRTLCGTTMTMSSLADLYQGQKYAAALGFLQTATGVGLVLGPQLSKLLMGTGGQRPRLCFLAAAALAALHLALAQRYLEETNEKLADKVDASPAREPSGSILANISGMLGIQDYRDSVALARQLWRRGGALRQRAMLFVLHCFVEGKVIQDQVLAVQMMGPKEMGLEHWQAWQAGRRDNWSSAHGAVLSAGSFCGPLVRRVGDEKFLLACHLASLGAFLWFKRLWLWSGLLPLLLGSQRRLISASWLLQEGLKGGLQRGQVVGLMATLRAFSEVCASWLFSNSFKLIKRRQWLPAQVFYVPTVLIALAEMSRQRFALRAETTRELLGTDASYWTVTLNRPCDQRLGLDLDLLDPAVLQICQVHADSVVDRYNQTAAPERRIQAGDLIVKVNRASGQASDMADLLQSPQQTLTLLLQRPPWRTLSLSDAEVEELRSAFTSMPQSVSLYSTLTIPSIGLRRHDRLMAVDGALGDLQGAWRSALKGGKPFEVSILRCGPDET</sequence>
<feature type="compositionally biased region" description="Basic and acidic residues" evidence="6">
    <location>
        <begin position="831"/>
        <end position="842"/>
    </location>
</feature>
<gene>
    <name evidence="8" type="ORF">CCMP2556_LOCUS27530</name>
</gene>
<feature type="compositionally biased region" description="Pro residues" evidence="6">
    <location>
        <begin position="445"/>
        <end position="454"/>
    </location>
</feature>
<dbReference type="EMBL" id="CAXAMN010020001">
    <property type="protein sequence ID" value="CAK9055347.1"/>
    <property type="molecule type" value="Genomic_DNA"/>
</dbReference>
<organism evidence="8 9">
    <name type="scientific">Durusdinium trenchii</name>
    <dbReference type="NCBI Taxonomy" id="1381693"/>
    <lineage>
        <taxon>Eukaryota</taxon>
        <taxon>Sar</taxon>
        <taxon>Alveolata</taxon>
        <taxon>Dinophyceae</taxon>
        <taxon>Suessiales</taxon>
        <taxon>Symbiodiniaceae</taxon>
        <taxon>Durusdinium</taxon>
    </lineage>
</organism>
<evidence type="ECO:0000313" key="9">
    <source>
        <dbReference type="Proteomes" id="UP001642484"/>
    </source>
</evidence>
<dbReference type="InterPro" id="IPR001478">
    <property type="entry name" value="PDZ"/>
</dbReference>
<dbReference type="InterPro" id="IPR036259">
    <property type="entry name" value="MFS_trans_sf"/>
</dbReference>
<proteinExistence type="predicted"/>
<dbReference type="PANTHER" id="PTHR23504:SF15">
    <property type="entry name" value="MAJOR FACILITATOR SUPERFAMILY (MFS) PROFILE DOMAIN-CONTAINING PROTEIN"/>
    <property type="match status" value="1"/>
</dbReference>